<comment type="caution">
    <text evidence="2">The sequence shown here is derived from an EMBL/GenBank/DDBJ whole genome shotgun (WGS) entry which is preliminary data.</text>
</comment>
<proteinExistence type="predicted"/>
<organism evidence="2 3">
    <name type="scientific">Dentiscutata erythropus</name>
    <dbReference type="NCBI Taxonomy" id="1348616"/>
    <lineage>
        <taxon>Eukaryota</taxon>
        <taxon>Fungi</taxon>
        <taxon>Fungi incertae sedis</taxon>
        <taxon>Mucoromycota</taxon>
        <taxon>Glomeromycotina</taxon>
        <taxon>Glomeromycetes</taxon>
        <taxon>Diversisporales</taxon>
        <taxon>Gigasporaceae</taxon>
        <taxon>Dentiscutata</taxon>
    </lineage>
</organism>
<evidence type="ECO:0000313" key="3">
    <source>
        <dbReference type="Proteomes" id="UP000789405"/>
    </source>
</evidence>
<dbReference type="OrthoDB" id="9984961at2759"/>
<gene>
    <name evidence="2" type="ORF">DERYTH_LOCUS10480</name>
</gene>
<dbReference type="Gene3D" id="1.25.40.420">
    <property type="match status" value="1"/>
</dbReference>
<dbReference type="EMBL" id="CAJVPY010006121">
    <property type="protein sequence ID" value="CAG8656617.1"/>
    <property type="molecule type" value="Genomic_DNA"/>
</dbReference>
<dbReference type="PROSITE" id="PS51886">
    <property type="entry name" value="TLDC"/>
    <property type="match status" value="1"/>
</dbReference>
<dbReference type="Pfam" id="PF07534">
    <property type="entry name" value="TLD"/>
    <property type="match status" value="1"/>
</dbReference>
<evidence type="ECO:0000313" key="2">
    <source>
        <dbReference type="EMBL" id="CAG8656617.1"/>
    </source>
</evidence>
<reference evidence="2" key="1">
    <citation type="submission" date="2021-06" db="EMBL/GenBank/DDBJ databases">
        <authorList>
            <person name="Kallberg Y."/>
            <person name="Tangrot J."/>
            <person name="Rosling A."/>
        </authorList>
    </citation>
    <scope>NUCLEOTIDE SEQUENCE</scope>
    <source>
        <strain evidence="2">MA453B</strain>
    </source>
</reference>
<dbReference type="AlphaFoldDB" id="A0A9N9H995"/>
<protein>
    <submittedName>
        <fullName evidence="2">22226_t:CDS:1</fullName>
    </submittedName>
</protein>
<sequence>MNYVEAINLLMAVDELLLHDVTDKIIIYISQKLEKFITNDAIGVLQLVFQYEICEPFREPCLHLICIYPYKLFEHREFTQLDKSILMLILQRDDLGRLSEINIWKYLVKWGIGQNSILQGRKVETWNNDDYVILKNAINDFIPLIQAAKELGLGKIVDYLLARANFTKIVLSKLNDTEVLQLITKITELNFSINLQYRSDFKSVLERLDIDEVLHLMKTNNRTEIRKFFDNILSSTDSINPFLRKLNSDKILQLLIAANEFQYKKTVNNLLINARIILGKLDKDEVFQLMMAAKVLKHNIITDRLFLSEGFTGIILDSLNCAEILDLLVIANQMQLHKFFNHMLNFIDQKLKEYMQVDIFSVVQIIFNNDAFKSLHDQCLHLICTNPNLLFEHRRFTRLDKSILILTIHDCIPLIRWYQMPLHDFMRNIEFLKNIISTEPILNYLRYNMMPPQETTILPRRYILPNHMFLVRPQHFDIIASWIDKKDLKNNSPINNEKIIRDKISNESLYYESNNNPYDFKLLFCTKRDGFDAQIFHELCDDKGSTLTLVKIVDIGIFGGYNELSWKPHELEKKDANCLVSDNNHLISDNNFLFYFNNKNDLNTSNISRVRNNCLVEKCYSLHGPCFGWNKKYKFSNNDSHDIYIDSNWLHICQRFIHYSHPNFSKFEKLQSKCKYEIEDYEVWQIIKKDKPSQ</sequence>
<keyword evidence="3" id="KW-1185">Reference proteome</keyword>
<accession>A0A9N9H995</accession>
<feature type="domain" description="TLDc" evidence="1">
    <location>
        <begin position="498"/>
        <end position="687"/>
    </location>
</feature>
<dbReference type="InterPro" id="IPR006571">
    <property type="entry name" value="TLDc_dom"/>
</dbReference>
<dbReference type="Proteomes" id="UP000789405">
    <property type="component" value="Unassembled WGS sequence"/>
</dbReference>
<name>A0A9N9H995_9GLOM</name>
<evidence type="ECO:0000259" key="1">
    <source>
        <dbReference type="PROSITE" id="PS51886"/>
    </source>
</evidence>